<evidence type="ECO:0000313" key="2">
    <source>
        <dbReference type="EMBL" id="QDI89817.1"/>
    </source>
</evidence>
<dbReference type="PANTHER" id="PTHR39165">
    <property type="entry name" value="IG HYPOTHETICAL 17883"/>
    <property type="match status" value="1"/>
</dbReference>
<keyword evidence="1" id="KW-0472">Membrane</keyword>
<dbReference type="EMBL" id="CP035485">
    <property type="protein sequence ID" value="QDI89817.1"/>
    <property type="molecule type" value="Genomic_DNA"/>
</dbReference>
<feature type="transmembrane region" description="Helical" evidence="1">
    <location>
        <begin position="57"/>
        <end position="74"/>
    </location>
</feature>
<dbReference type="KEGG" id="sale:EPH95_00355"/>
<feature type="transmembrane region" description="Helical" evidence="1">
    <location>
        <begin position="134"/>
        <end position="160"/>
    </location>
</feature>
<feature type="transmembrane region" description="Helical" evidence="1">
    <location>
        <begin position="86"/>
        <end position="114"/>
    </location>
</feature>
<dbReference type="InterPro" id="IPR007403">
    <property type="entry name" value="DUF456"/>
</dbReference>
<keyword evidence="1" id="KW-0812">Transmembrane</keyword>
<evidence type="ECO:0000313" key="3">
    <source>
        <dbReference type="Proteomes" id="UP000319756"/>
    </source>
</evidence>
<feature type="transmembrane region" description="Helical" evidence="1">
    <location>
        <begin position="6"/>
        <end position="25"/>
    </location>
</feature>
<protein>
    <submittedName>
        <fullName evidence="2">DUF456 domain-containing protein</fullName>
    </submittedName>
</protein>
<dbReference type="Proteomes" id="UP000319756">
    <property type="component" value="Chromosome"/>
</dbReference>
<gene>
    <name evidence="2" type="ORF">EPH95_00355</name>
</gene>
<dbReference type="PANTHER" id="PTHR39165:SF1">
    <property type="entry name" value="DUF456 DOMAIN-CONTAINING PROTEIN"/>
    <property type="match status" value="1"/>
</dbReference>
<accession>A0A514LDA7</accession>
<feature type="transmembrane region" description="Helical" evidence="1">
    <location>
        <begin position="32"/>
        <end position="51"/>
    </location>
</feature>
<name>A0A514LDA7_9BACI</name>
<proteinExistence type="predicted"/>
<reference evidence="3" key="1">
    <citation type="submission" date="2019-01" db="EMBL/GenBank/DDBJ databases">
        <title>Genomic analysis of Salicibibacter sp. NKC3-5.</title>
        <authorList>
            <person name="Oh Y.J."/>
        </authorList>
    </citation>
    <scope>NUCLEOTIDE SEQUENCE [LARGE SCALE GENOMIC DNA]</scope>
    <source>
        <strain evidence="3">NKC3-5</strain>
    </source>
</reference>
<dbReference type="AlphaFoldDB" id="A0A514LDA7"/>
<organism evidence="2 3">
    <name type="scientific">Salicibibacter halophilus</name>
    <dbReference type="NCBI Taxonomy" id="2502791"/>
    <lineage>
        <taxon>Bacteria</taxon>
        <taxon>Bacillati</taxon>
        <taxon>Bacillota</taxon>
        <taxon>Bacilli</taxon>
        <taxon>Bacillales</taxon>
        <taxon>Bacillaceae</taxon>
        <taxon>Salicibibacter</taxon>
    </lineage>
</organism>
<keyword evidence="1" id="KW-1133">Transmembrane helix</keyword>
<keyword evidence="3" id="KW-1185">Reference proteome</keyword>
<sequence>MDVLWIGLAFLAYALAVIGVVYPIIPSGPAYILAIVFFGLYVGFGEFGIGFWIGQTIIVSLLFVIDFITSYYGITRIGGSKGAVWGSMIGLIVGPFIIPFLGIIIGAVAGAVIGELLVGGHNLKSLGRIGLGSLIGYLAGAVIKFILLFVGLLLVGFSWWI</sequence>
<evidence type="ECO:0000256" key="1">
    <source>
        <dbReference type="SAM" id="Phobius"/>
    </source>
</evidence>
<dbReference type="Pfam" id="PF04306">
    <property type="entry name" value="DUF456"/>
    <property type="match status" value="1"/>
</dbReference>
<dbReference type="RefSeq" id="WP_142086346.1">
    <property type="nucleotide sequence ID" value="NZ_CP035485.1"/>
</dbReference>